<sequence length="252" mass="27998">MLSRHFQWAESCHKRLCFHQEFVYDVAMFAADQGFSRPNLIRSAVLAKNLFPQLDGLNMLELSSRLRDLLSELLPNLTPVQQHEFTRFLVDTCITRRRLFQAVAIARADLSIGPVHLEVQLPPTPHPLAQGTDLLQLETETQPQSEMASSLQQMEEELRCLRDGPRVTLEDVTVPVDGRLDEQSTVELVRTAVGGAEGQMMESLSHEASLLSNIQQLKLQQAGGRHSPAPQETAPGKGKTKTAKTGTRGNAK</sequence>
<accession>A0A2I4BEF2</accession>
<feature type="compositionally biased region" description="Low complexity" evidence="1">
    <location>
        <begin position="233"/>
        <end position="252"/>
    </location>
</feature>
<organism evidence="2 3">
    <name type="scientific">Austrofundulus limnaeus</name>
    <name type="common">Annual killifish</name>
    <dbReference type="NCBI Taxonomy" id="52670"/>
    <lineage>
        <taxon>Eukaryota</taxon>
        <taxon>Metazoa</taxon>
        <taxon>Chordata</taxon>
        <taxon>Craniata</taxon>
        <taxon>Vertebrata</taxon>
        <taxon>Euteleostomi</taxon>
        <taxon>Actinopterygii</taxon>
        <taxon>Neopterygii</taxon>
        <taxon>Teleostei</taxon>
        <taxon>Neoteleostei</taxon>
        <taxon>Acanthomorphata</taxon>
        <taxon>Ovalentaria</taxon>
        <taxon>Atherinomorphae</taxon>
        <taxon>Cyprinodontiformes</taxon>
        <taxon>Rivulidae</taxon>
        <taxon>Austrofundulus</taxon>
    </lineage>
</organism>
<dbReference type="InParanoid" id="A0A2I4BEF2"/>
<proteinExistence type="predicted"/>
<gene>
    <name evidence="3" type="primary">cunh8orf74</name>
</gene>
<name>A0A2I4BEF2_AUSLI</name>
<evidence type="ECO:0000313" key="2">
    <source>
        <dbReference type="Proteomes" id="UP000192220"/>
    </source>
</evidence>
<dbReference type="OrthoDB" id="6103133at2759"/>
<evidence type="ECO:0000313" key="3">
    <source>
        <dbReference type="RefSeq" id="XP_013866116.1"/>
    </source>
</evidence>
<keyword evidence="2" id="KW-1185">Reference proteome</keyword>
<dbReference type="KEGG" id="alim:106519122"/>
<dbReference type="CTD" id="103185790"/>
<protein>
    <submittedName>
        <fullName evidence="3">Uncharacterized protein C8orf74 homolog</fullName>
    </submittedName>
</protein>
<feature type="region of interest" description="Disordered" evidence="1">
    <location>
        <begin position="218"/>
        <end position="252"/>
    </location>
</feature>
<evidence type="ECO:0000256" key="1">
    <source>
        <dbReference type="SAM" id="MobiDB-lite"/>
    </source>
</evidence>
<dbReference type="RefSeq" id="XP_013866116.1">
    <property type="nucleotide sequence ID" value="XM_014010662.1"/>
</dbReference>
<reference evidence="3" key="1">
    <citation type="submission" date="2025-08" db="UniProtKB">
        <authorList>
            <consortium name="RefSeq"/>
        </authorList>
    </citation>
    <scope>IDENTIFICATION</scope>
</reference>
<dbReference type="AlphaFoldDB" id="A0A2I4BEF2"/>
<dbReference type="Proteomes" id="UP000192220">
    <property type="component" value="Unplaced"/>
</dbReference>